<keyword evidence="2" id="KW-1003">Cell membrane</keyword>
<keyword evidence="3 6" id="KW-0812">Transmembrane</keyword>
<dbReference type="Proteomes" id="UP000030023">
    <property type="component" value="Unassembled WGS sequence"/>
</dbReference>
<dbReference type="PANTHER" id="PTHR30294:SF38">
    <property type="entry name" value="TRANSPORT PERMEASE PROTEIN"/>
    <property type="match status" value="1"/>
</dbReference>
<dbReference type="Pfam" id="PF12698">
    <property type="entry name" value="ABC2_membrane_3"/>
    <property type="match status" value="1"/>
</dbReference>
<feature type="transmembrane region" description="Helical" evidence="6">
    <location>
        <begin position="21"/>
        <end position="39"/>
    </location>
</feature>
<proteinExistence type="predicted"/>
<comment type="subcellular location">
    <subcellularLocation>
        <location evidence="1">Cell membrane</location>
        <topology evidence="1">Multi-pass membrane protein</topology>
    </subcellularLocation>
</comment>
<evidence type="ECO:0000256" key="6">
    <source>
        <dbReference type="SAM" id="Phobius"/>
    </source>
</evidence>
<name>A0ABR4XP10_9LACO</name>
<evidence type="ECO:0000259" key="7">
    <source>
        <dbReference type="Pfam" id="PF12698"/>
    </source>
</evidence>
<gene>
    <name evidence="8" type="ORF">Q757_09035</name>
</gene>
<keyword evidence="9" id="KW-1185">Reference proteome</keyword>
<organism evidence="8 9">
    <name type="scientific">Oenococcus alcoholitolerans</name>
    <dbReference type="NCBI Taxonomy" id="931074"/>
    <lineage>
        <taxon>Bacteria</taxon>
        <taxon>Bacillati</taxon>
        <taxon>Bacillota</taxon>
        <taxon>Bacilli</taxon>
        <taxon>Lactobacillales</taxon>
        <taxon>Lactobacillaceae</taxon>
        <taxon>Oenococcus</taxon>
    </lineage>
</organism>
<feature type="domain" description="ABC-2 type transporter transmembrane" evidence="7">
    <location>
        <begin position="18"/>
        <end position="252"/>
    </location>
</feature>
<feature type="transmembrane region" description="Helical" evidence="6">
    <location>
        <begin position="211"/>
        <end position="229"/>
    </location>
</feature>
<feature type="non-terminal residue" evidence="8">
    <location>
        <position position="260"/>
    </location>
</feature>
<accession>A0ABR4XP10</accession>
<evidence type="ECO:0000313" key="9">
    <source>
        <dbReference type="Proteomes" id="UP000030023"/>
    </source>
</evidence>
<evidence type="ECO:0000256" key="2">
    <source>
        <dbReference type="ARBA" id="ARBA00022475"/>
    </source>
</evidence>
<keyword evidence="4 6" id="KW-1133">Transmembrane helix</keyword>
<feature type="transmembrane region" description="Helical" evidence="6">
    <location>
        <begin position="235"/>
        <end position="256"/>
    </location>
</feature>
<evidence type="ECO:0000256" key="5">
    <source>
        <dbReference type="ARBA" id="ARBA00023136"/>
    </source>
</evidence>
<dbReference type="PANTHER" id="PTHR30294">
    <property type="entry name" value="MEMBRANE COMPONENT OF ABC TRANSPORTER YHHJ-RELATED"/>
    <property type="match status" value="1"/>
</dbReference>
<sequence>MRTAAIFKRIIKEIFTDKRTLALVFLAPLVIMTMLFLILQNNDQDNIKVACRNLSTPLVKELDRGKQLSLTKISNNNSAGSNIKKYNFAAFIEKSGTRIRVYYQNSDNSQTAIVKQKLLTGINKLRGRKIQKLLAKAVDTKTLFPTKNVQVEQTYLYAGADSNIFVNIAPSLIGFFVFLFVFLISGISLLQERTSGTLERLLISPVKRSEIIIAYLLAYGSVAVIQTTLTVTYSIYILGIHSLGPIWLVFLTNILLSAVA</sequence>
<evidence type="ECO:0000256" key="3">
    <source>
        <dbReference type="ARBA" id="ARBA00022692"/>
    </source>
</evidence>
<dbReference type="InterPro" id="IPR013525">
    <property type="entry name" value="ABC2_TM"/>
</dbReference>
<evidence type="ECO:0000256" key="1">
    <source>
        <dbReference type="ARBA" id="ARBA00004651"/>
    </source>
</evidence>
<protein>
    <recommendedName>
        <fullName evidence="7">ABC-2 type transporter transmembrane domain-containing protein</fullName>
    </recommendedName>
</protein>
<reference evidence="8 9" key="1">
    <citation type="journal article" date="2014" name="Antonie Van Leeuwenhoek">
        <title>Oenococcus alcoholitolerans sp. nov., a lactic acid bacteria isolated from cachaca and ethanol fermentation processes.</title>
        <authorList>
            <person name="Badotti F."/>
            <person name="Moreira A.P."/>
            <person name="Tonon L.A."/>
            <person name="de Lucena B.T."/>
            <person name="Gomes Fde C."/>
            <person name="Kruger R."/>
            <person name="Thompson C.C."/>
            <person name="de Morais M.A.Jr."/>
            <person name="Rosa C.A."/>
            <person name="Thompson F.L."/>
        </authorList>
    </citation>
    <scope>NUCLEOTIDE SEQUENCE [LARGE SCALE GENOMIC DNA]</scope>
    <source>
        <strain evidence="8 9">UFRJ-M7.2.18</strain>
    </source>
</reference>
<dbReference type="EMBL" id="AXCV01000533">
    <property type="protein sequence ID" value="KGO22497.1"/>
    <property type="molecule type" value="Genomic_DNA"/>
</dbReference>
<evidence type="ECO:0000313" key="8">
    <source>
        <dbReference type="EMBL" id="KGO22497.1"/>
    </source>
</evidence>
<keyword evidence="5 6" id="KW-0472">Membrane</keyword>
<dbReference type="InterPro" id="IPR051449">
    <property type="entry name" value="ABC-2_transporter_component"/>
</dbReference>
<evidence type="ECO:0000256" key="4">
    <source>
        <dbReference type="ARBA" id="ARBA00022989"/>
    </source>
</evidence>
<comment type="caution">
    <text evidence="8">The sequence shown here is derived from an EMBL/GenBank/DDBJ whole genome shotgun (WGS) entry which is preliminary data.</text>
</comment>
<feature type="transmembrane region" description="Helical" evidence="6">
    <location>
        <begin position="164"/>
        <end position="190"/>
    </location>
</feature>